<dbReference type="InParanoid" id="A0A1Q6DSA6"/>
<gene>
    <name evidence="7" type="ORF">BTN85_1860</name>
</gene>
<dbReference type="GO" id="GO:0016887">
    <property type="term" value="F:ATP hydrolysis activity"/>
    <property type="evidence" value="ECO:0007669"/>
    <property type="project" value="InterPro"/>
</dbReference>
<evidence type="ECO:0000259" key="6">
    <source>
        <dbReference type="SMART" id="SM01074"/>
    </source>
</evidence>
<comment type="function">
    <text evidence="5">Involved in regulation of DNA replication.</text>
</comment>
<comment type="caution">
    <text evidence="7">The sequence shown here is derived from an EMBL/GenBank/DDBJ whole genome shotgun (WGS) entry which is preliminary data.</text>
</comment>
<dbReference type="Pfam" id="PF22703">
    <property type="entry name" value="Cdc6_lid"/>
    <property type="match status" value="1"/>
</dbReference>
<dbReference type="InterPro" id="IPR036388">
    <property type="entry name" value="WH-like_DNA-bd_sf"/>
</dbReference>
<dbReference type="SMART" id="SM01074">
    <property type="entry name" value="Cdc6_C"/>
    <property type="match status" value="1"/>
</dbReference>
<dbReference type="NCBIfam" id="TIGR02928">
    <property type="entry name" value="orc1/cdc6 family replication initiation protein"/>
    <property type="match status" value="1"/>
</dbReference>
<keyword evidence="4 5" id="KW-0067">ATP-binding</keyword>
<feature type="binding site" evidence="5">
    <location>
        <position position="220"/>
    </location>
    <ligand>
        <name>ATP</name>
        <dbReference type="ChEBI" id="CHEBI:30616"/>
    </ligand>
</feature>
<dbReference type="STRING" id="1903181.BTN85_1860"/>
<dbReference type="Gene3D" id="1.10.10.10">
    <property type="entry name" value="Winged helix-like DNA-binding domain superfamily/Winged helix DNA-binding domain"/>
    <property type="match status" value="1"/>
</dbReference>
<comment type="similarity">
    <text evidence="1 5">Belongs to the CDC6/cdc18 family.</text>
</comment>
<evidence type="ECO:0000256" key="2">
    <source>
        <dbReference type="ARBA" id="ARBA00022705"/>
    </source>
</evidence>
<dbReference type="Pfam" id="PF13401">
    <property type="entry name" value="AAA_22"/>
    <property type="match status" value="1"/>
</dbReference>
<dbReference type="PANTHER" id="PTHR10763:SF31">
    <property type="entry name" value="ORC1-TYPE DNA REPLICATION PROTEIN 2"/>
    <property type="match status" value="1"/>
</dbReference>
<accession>A0A1Q6DSA6</accession>
<dbReference type="GO" id="GO:0005524">
    <property type="term" value="F:ATP binding"/>
    <property type="evidence" value="ECO:0007669"/>
    <property type="project" value="UniProtKB-UniRule"/>
</dbReference>
<dbReference type="Gene3D" id="3.40.50.300">
    <property type="entry name" value="P-loop containing nucleotide triphosphate hydrolases"/>
    <property type="match status" value="1"/>
</dbReference>
<protein>
    <recommendedName>
        <fullName evidence="5">ORC1-type DNA replication protein</fullName>
    </recommendedName>
</protein>
<evidence type="ECO:0000256" key="1">
    <source>
        <dbReference type="ARBA" id="ARBA00006184"/>
    </source>
</evidence>
<proteinExistence type="inferred from homology"/>
<dbReference type="EMBL" id="MSDW01000002">
    <property type="protein sequence ID" value="OKY77212.1"/>
    <property type="molecule type" value="Genomic_DNA"/>
</dbReference>
<dbReference type="InterPro" id="IPR049945">
    <property type="entry name" value="AAA_22"/>
</dbReference>
<dbReference type="Proteomes" id="UP000185744">
    <property type="component" value="Unassembled WGS sequence"/>
</dbReference>
<dbReference type="SUPFAM" id="SSF46785">
    <property type="entry name" value="Winged helix' DNA-binding domain"/>
    <property type="match status" value="1"/>
</dbReference>
<keyword evidence="2 5" id="KW-0235">DNA replication</keyword>
<evidence type="ECO:0000313" key="8">
    <source>
        <dbReference type="Proteomes" id="UP000185744"/>
    </source>
</evidence>
<dbReference type="InterPro" id="IPR050311">
    <property type="entry name" value="ORC1/CDC6"/>
</dbReference>
<evidence type="ECO:0000256" key="4">
    <source>
        <dbReference type="ARBA" id="ARBA00022840"/>
    </source>
</evidence>
<dbReference type="InterPro" id="IPR027417">
    <property type="entry name" value="P-loop_NTPase"/>
</dbReference>
<dbReference type="InterPro" id="IPR015163">
    <property type="entry name" value="Cdc6_C"/>
</dbReference>
<sequence length="398" mass="46058">MDDIIKEELNRPTIFKNEDALSFNFVPKELPEREEELRELIRVFRNVLEEGVGRKQSALISGKVGTGKTVLAKKFGKMVSERDKFDYVHVNCRRNDSETKALFKALREYDKDFPKRGYSAEEMIKSLFSMLKIRGKYLFLTLDEVDFLINKNGSELIYTLSRLSEDEESRFEDRISVIYISRSPSFRKKLDESTKSTLRNNLINLNDYNRSELISILEQRVELAFKSGTVSDNSVDLIADIASNWGNARFAIELLWKAGKKTDSEEINKLVPEHVRWAKAETHPEIRREVFEDLDKHHLIVLLSISKLLLGNEKAYVTTGEVKNNYKLTCETYNKEPRGHTQFWHYIRKLSKSGIIDTSVSGEGERGTTTEISLPDIPAEMVNKKTKKFLEDKKENQN</sequence>
<evidence type="ECO:0000313" key="7">
    <source>
        <dbReference type="EMBL" id="OKY77212.1"/>
    </source>
</evidence>
<dbReference type="SUPFAM" id="SSF52540">
    <property type="entry name" value="P-loop containing nucleoside triphosphate hydrolases"/>
    <property type="match status" value="1"/>
</dbReference>
<feature type="domain" description="Cdc6 C-terminal" evidence="6">
    <location>
        <begin position="302"/>
        <end position="386"/>
    </location>
</feature>
<dbReference type="NCBIfam" id="NF001623">
    <property type="entry name" value="PRK00411.1-1"/>
    <property type="match status" value="1"/>
</dbReference>
<dbReference type="GO" id="GO:0006260">
    <property type="term" value="P:DNA replication"/>
    <property type="evidence" value="ECO:0007669"/>
    <property type="project" value="UniProtKB-UniRule"/>
</dbReference>
<evidence type="ECO:0000256" key="3">
    <source>
        <dbReference type="ARBA" id="ARBA00022741"/>
    </source>
</evidence>
<name>A0A1Q6DSA6_METT1</name>
<dbReference type="CDD" id="cd08768">
    <property type="entry name" value="Cdc6_C"/>
    <property type="match status" value="1"/>
</dbReference>
<keyword evidence="3 5" id="KW-0547">Nucleotide-binding</keyword>
<organism evidence="7 8">
    <name type="scientific">Methanohalarchaeum thermophilum</name>
    <dbReference type="NCBI Taxonomy" id="1903181"/>
    <lineage>
        <taxon>Archaea</taxon>
        <taxon>Methanobacteriati</taxon>
        <taxon>Methanobacteriota</taxon>
        <taxon>Methanonatronarchaeia</taxon>
        <taxon>Methanonatronarchaeales</taxon>
        <taxon>Methanonatronarchaeaceae</taxon>
        <taxon>Candidatus Methanohalarchaeum</taxon>
    </lineage>
</organism>
<keyword evidence="8" id="KW-1185">Reference proteome</keyword>
<dbReference type="HAMAP" id="MF_01407">
    <property type="entry name" value="ORC1_type_DNA_replic_protein"/>
    <property type="match status" value="1"/>
</dbReference>
<reference evidence="7" key="1">
    <citation type="submission" date="2016-12" db="EMBL/GenBank/DDBJ databases">
        <title>Discovery of methanogenic haloarchaea.</title>
        <authorList>
            <person name="Sorokin D.Y."/>
            <person name="Makarova K.S."/>
            <person name="Abbas B."/>
            <person name="Ferrer M."/>
            <person name="Golyshin P.N."/>
        </authorList>
    </citation>
    <scope>NUCLEOTIDE SEQUENCE [LARGE SCALE GENOMIC DNA]</scope>
    <source>
        <strain evidence="7">HMET1</strain>
    </source>
</reference>
<dbReference type="AlphaFoldDB" id="A0A1Q6DSA6"/>
<feature type="binding site" evidence="5">
    <location>
        <position position="208"/>
    </location>
    <ligand>
        <name>ATP</name>
        <dbReference type="ChEBI" id="CHEBI:30616"/>
    </ligand>
</feature>
<dbReference type="Pfam" id="PF09079">
    <property type="entry name" value="WHD_Cdc6"/>
    <property type="match status" value="1"/>
</dbReference>
<dbReference type="PANTHER" id="PTHR10763">
    <property type="entry name" value="CELL DIVISION CONTROL PROTEIN 6-RELATED"/>
    <property type="match status" value="1"/>
</dbReference>
<feature type="binding site" evidence="5">
    <location>
        <begin position="66"/>
        <end position="70"/>
    </location>
    <ligand>
        <name>ATP</name>
        <dbReference type="ChEBI" id="CHEBI:30616"/>
    </ligand>
</feature>
<dbReference type="InterPro" id="IPR036390">
    <property type="entry name" value="WH_DNA-bd_sf"/>
</dbReference>
<dbReference type="InterPro" id="IPR055237">
    <property type="entry name" value="Cdc6_lid"/>
</dbReference>
<dbReference type="InterPro" id="IPR014277">
    <property type="entry name" value="Orc1/Cdc6_arc"/>
</dbReference>
<evidence type="ECO:0000256" key="5">
    <source>
        <dbReference type="HAMAP-Rule" id="MF_01407"/>
    </source>
</evidence>
<dbReference type="Gene3D" id="1.10.8.60">
    <property type="match status" value="1"/>
</dbReference>